<dbReference type="RefSeq" id="XP_018077054.1">
    <property type="nucleotide sequence ID" value="XM_018214144.1"/>
</dbReference>
<dbReference type="InterPro" id="IPR021848">
    <property type="entry name" value="HODM_asu-like"/>
</dbReference>
<dbReference type="Pfam" id="PF11927">
    <property type="entry name" value="HODM_asu-like"/>
    <property type="match status" value="1"/>
</dbReference>
<dbReference type="AlphaFoldDB" id="A0A194XRM1"/>
<dbReference type="GeneID" id="28823870"/>
<keyword evidence="2" id="KW-1185">Reference proteome</keyword>
<dbReference type="InParanoid" id="A0A194XRM1"/>
<sequence length="284" mass="32675">MAVETSSLSELLEFDKNYLDRITLRKQIIQEHHSIAIQADSTVIPAVNELYVFLISTYLPTRYPRIFTLFPTTLLNHATNEHLSLTPPSDPVRTFEILGENIDEDFLLLLPSEDGDGYRLKGYVTCFPAGFNTKEKFGMKLREIHVPVPGYKAKLEKSMDRFFDRLEVGKVVKRSNWSINTKEQLFAASGTHLYEGEEAVEEEVNIDTTFLRCERQLLHRLPQTKALCFNFKTYLYPLRDVKEEGSGEDLANAIDGLKEGSVPEMHFYKRGVVWGEKVKEYLRS</sequence>
<evidence type="ECO:0000313" key="1">
    <source>
        <dbReference type="EMBL" id="KUJ22699.1"/>
    </source>
</evidence>
<evidence type="ECO:0000313" key="2">
    <source>
        <dbReference type="Proteomes" id="UP000070700"/>
    </source>
</evidence>
<organism evidence="1 2">
    <name type="scientific">Mollisia scopiformis</name>
    <name type="common">Conifer needle endophyte fungus</name>
    <name type="synonym">Phialocephala scopiformis</name>
    <dbReference type="NCBI Taxonomy" id="149040"/>
    <lineage>
        <taxon>Eukaryota</taxon>
        <taxon>Fungi</taxon>
        <taxon>Dikarya</taxon>
        <taxon>Ascomycota</taxon>
        <taxon>Pezizomycotina</taxon>
        <taxon>Leotiomycetes</taxon>
        <taxon>Helotiales</taxon>
        <taxon>Mollisiaceae</taxon>
        <taxon>Mollisia</taxon>
    </lineage>
</organism>
<dbReference type="KEGG" id="psco:LY89DRAFT_680816"/>
<gene>
    <name evidence="1" type="ORF">LY89DRAFT_680816</name>
</gene>
<accession>A0A194XRM1</accession>
<dbReference type="EMBL" id="KQ947406">
    <property type="protein sequence ID" value="KUJ22699.1"/>
    <property type="molecule type" value="Genomic_DNA"/>
</dbReference>
<proteinExistence type="predicted"/>
<name>A0A194XRM1_MOLSC</name>
<dbReference type="OrthoDB" id="5043642at2759"/>
<reference evidence="1 2" key="1">
    <citation type="submission" date="2015-10" db="EMBL/GenBank/DDBJ databases">
        <title>Full genome of DAOMC 229536 Phialocephala scopiformis, a fungal endophyte of spruce producing the potent anti-insectan compound rugulosin.</title>
        <authorList>
            <consortium name="DOE Joint Genome Institute"/>
            <person name="Walker A.K."/>
            <person name="Frasz S.L."/>
            <person name="Seifert K.A."/>
            <person name="Miller J.D."/>
            <person name="Mondo S.J."/>
            <person name="Labutti K."/>
            <person name="Lipzen A."/>
            <person name="Dockter R."/>
            <person name="Kennedy M."/>
            <person name="Grigoriev I.V."/>
            <person name="Spatafora J.W."/>
        </authorList>
    </citation>
    <scope>NUCLEOTIDE SEQUENCE [LARGE SCALE GENOMIC DNA]</scope>
    <source>
        <strain evidence="1 2">CBS 120377</strain>
    </source>
</reference>
<dbReference type="Proteomes" id="UP000070700">
    <property type="component" value="Unassembled WGS sequence"/>
</dbReference>
<protein>
    <submittedName>
        <fullName evidence="1">Uncharacterized protein</fullName>
    </submittedName>
</protein>